<dbReference type="SMART" id="SM00342">
    <property type="entry name" value="HTH_ARAC"/>
    <property type="match status" value="1"/>
</dbReference>
<keyword evidence="1" id="KW-0805">Transcription regulation</keyword>
<dbReference type="SUPFAM" id="SSF51182">
    <property type="entry name" value="RmlC-like cupins"/>
    <property type="match status" value="1"/>
</dbReference>
<organism evidence="5 6">
    <name type="scientific">Sinomicrobium pectinilyticum</name>
    <dbReference type="NCBI Taxonomy" id="1084421"/>
    <lineage>
        <taxon>Bacteria</taxon>
        <taxon>Pseudomonadati</taxon>
        <taxon>Bacteroidota</taxon>
        <taxon>Flavobacteriia</taxon>
        <taxon>Flavobacteriales</taxon>
        <taxon>Flavobacteriaceae</taxon>
        <taxon>Sinomicrobium</taxon>
    </lineage>
</organism>
<proteinExistence type="predicted"/>
<dbReference type="Pfam" id="PF12833">
    <property type="entry name" value="HTH_18"/>
    <property type="match status" value="1"/>
</dbReference>
<dbReference type="InterPro" id="IPR014710">
    <property type="entry name" value="RmlC-like_jellyroll"/>
</dbReference>
<keyword evidence="6" id="KW-1185">Reference proteome</keyword>
<evidence type="ECO:0000259" key="4">
    <source>
        <dbReference type="PROSITE" id="PS01124"/>
    </source>
</evidence>
<dbReference type="PANTHER" id="PTHR43280">
    <property type="entry name" value="ARAC-FAMILY TRANSCRIPTIONAL REGULATOR"/>
    <property type="match status" value="1"/>
</dbReference>
<dbReference type="InterPro" id="IPR009057">
    <property type="entry name" value="Homeodomain-like_sf"/>
</dbReference>
<evidence type="ECO:0000256" key="1">
    <source>
        <dbReference type="ARBA" id="ARBA00023015"/>
    </source>
</evidence>
<gene>
    <name evidence="5" type="ORF">ED312_19910</name>
</gene>
<evidence type="ECO:0000313" key="6">
    <source>
        <dbReference type="Proteomes" id="UP000267469"/>
    </source>
</evidence>
<dbReference type="SUPFAM" id="SSF46689">
    <property type="entry name" value="Homeodomain-like"/>
    <property type="match status" value="2"/>
</dbReference>
<dbReference type="PROSITE" id="PS01124">
    <property type="entry name" value="HTH_ARAC_FAMILY_2"/>
    <property type="match status" value="1"/>
</dbReference>
<protein>
    <submittedName>
        <fullName evidence="5">AraC family transcriptional regulator</fullName>
    </submittedName>
</protein>
<evidence type="ECO:0000256" key="2">
    <source>
        <dbReference type="ARBA" id="ARBA00023125"/>
    </source>
</evidence>
<dbReference type="EMBL" id="RJTM01000138">
    <property type="protein sequence ID" value="RNL78066.1"/>
    <property type="molecule type" value="Genomic_DNA"/>
</dbReference>
<comment type="caution">
    <text evidence="5">The sequence shown here is derived from an EMBL/GenBank/DDBJ whole genome shotgun (WGS) entry which is preliminary data.</text>
</comment>
<keyword evidence="2" id="KW-0238">DNA-binding</keyword>
<reference evidence="5 6" key="1">
    <citation type="submission" date="2018-10" db="EMBL/GenBank/DDBJ databases">
        <title>Sinomicrobium pectinilyticum sp. nov., a pectinase-producing bacterium isolated from alkaline and saline soil, and emended description of the genus Sinomicrobium.</title>
        <authorList>
            <person name="Cheng B."/>
            <person name="Li C."/>
            <person name="Lai Q."/>
            <person name="Du M."/>
            <person name="Shao Z."/>
            <person name="Xu P."/>
            <person name="Yang C."/>
        </authorList>
    </citation>
    <scope>NUCLEOTIDE SEQUENCE [LARGE SCALE GENOMIC DNA]</scope>
    <source>
        <strain evidence="5 6">5DNS001</strain>
    </source>
</reference>
<dbReference type="Proteomes" id="UP000267469">
    <property type="component" value="Unassembled WGS sequence"/>
</dbReference>
<name>A0A3N0DRF5_SINP1</name>
<dbReference type="InterPro" id="IPR018060">
    <property type="entry name" value="HTH_AraC"/>
</dbReference>
<dbReference type="Gene3D" id="1.10.10.60">
    <property type="entry name" value="Homeodomain-like"/>
    <property type="match status" value="2"/>
</dbReference>
<dbReference type="Gene3D" id="2.60.120.10">
    <property type="entry name" value="Jelly Rolls"/>
    <property type="match status" value="1"/>
</dbReference>
<dbReference type="InterPro" id="IPR011051">
    <property type="entry name" value="RmlC_Cupin_sf"/>
</dbReference>
<accession>A0A3N0DRF5</accession>
<feature type="domain" description="HTH araC/xylS-type" evidence="4">
    <location>
        <begin position="212"/>
        <end position="310"/>
    </location>
</feature>
<evidence type="ECO:0000313" key="5">
    <source>
        <dbReference type="EMBL" id="RNL78066.1"/>
    </source>
</evidence>
<dbReference type="PANTHER" id="PTHR43280:SF2">
    <property type="entry name" value="HTH-TYPE TRANSCRIPTIONAL REGULATOR EXSA"/>
    <property type="match status" value="1"/>
</dbReference>
<dbReference type="GO" id="GO:0003700">
    <property type="term" value="F:DNA-binding transcription factor activity"/>
    <property type="evidence" value="ECO:0007669"/>
    <property type="project" value="InterPro"/>
</dbReference>
<evidence type="ECO:0000256" key="3">
    <source>
        <dbReference type="ARBA" id="ARBA00023163"/>
    </source>
</evidence>
<sequence length="313" mass="36175">MDNYNFFLLYIENVKKSGAWGYNLVTVINILNMKTEFLKAKTNPDASFMVRKDRSTGSLLHGHTEMELICFNAGSGSLFIGENILEFDEGDVILLGPNLPHGWKFRTQPSYEGEVLTIRFRKGFWGDDFLNLPENTVIRTMLEKSGKGIRMKKREGGGISKLMEAVMGVEGPQRIILFMEILAKMAMAGYVSLIEEEYYNMDHTPEEDKRMERITAYIRANFRNKISLKEIAGVASMNENSFCRYFKSKTRKTFIQFLNEVRIRHACRLLMESKMSIKQIYYESGFSNITCFYKYFKGVTGKSPLHYQQQFAV</sequence>
<dbReference type="AlphaFoldDB" id="A0A3N0DRF5"/>
<keyword evidence="3" id="KW-0804">Transcription</keyword>
<dbReference type="GO" id="GO:0043565">
    <property type="term" value="F:sequence-specific DNA binding"/>
    <property type="evidence" value="ECO:0007669"/>
    <property type="project" value="InterPro"/>
</dbReference>